<feature type="region of interest" description="Disordered" evidence="1">
    <location>
        <begin position="399"/>
        <end position="450"/>
    </location>
</feature>
<protein>
    <submittedName>
        <fullName evidence="2">Uncharacterized protein</fullName>
    </submittedName>
</protein>
<feature type="region of interest" description="Disordered" evidence="1">
    <location>
        <begin position="353"/>
        <end position="386"/>
    </location>
</feature>
<feature type="region of interest" description="Disordered" evidence="1">
    <location>
        <begin position="699"/>
        <end position="719"/>
    </location>
</feature>
<dbReference type="EMBL" id="CAUYUJ010002025">
    <property type="protein sequence ID" value="CAK0798824.1"/>
    <property type="molecule type" value="Genomic_DNA"/>
</dbReference>
<accession>A0ABN9Q6W7</accession>
<organism evidence="2 3">
    <name type="scientific">Prorocentrum cordatum</name>
    <dbReference type="NCBI Taxonomy" id="2364126"/>
    <lineage>
        <taxon>Eukaryota</taxon>
        <taxon>Sar</taxon>
        <taxon>Alveolata</taxon>
        <taxon>Dinophyceae</taxon>
        <taxon>Prorocentrales</taxon>
        <taxon>Prorocentraceae</taxon>
        <taxon>Prorocentrum</taxon>
    </lineage>
</organism>
<evidence type="ECO:0000313" key="3">
    <source>
        <dbReference type="Proteomes" id="UP001189429"/>
    </source>
</evidence>
<keyword evidence="3" id="KW-1185">Reference proteome</keyword>
<evidence type="ECO:0000256" key="1">
    <source>
        <dbReference type="SAM" id="MobiDB-lite"/>
    </source>
</evidence>
<gene>
    <name evidence="2" type="ORF">PCOR1329_LOCUS7473</name>
</gene>
<reference evidence="2" key="1">
    <citation type="submission" date="2023-10" db="EMBL/GenBank/DDBJ databases">
        <authorList>
            <person name="Chen Y."/>
            <person name="Shah S."/>
            <person name="Dougan E. K."/>
            <person name="Thang M."/>
            <person name="Chan C."/>
        </authorList>
    </citation>
    <scope>NUCLEOTIDE SEQUENCE [LARGE SCALE GENOMIC DNA]</scope>
</reference>
<name>A0ABN9Q6W7_9DINO</name>
<feature type="compositionally biased region" description="Low complexity" evidence="1">
    <location>
        <begin position="409"/>
        <end position="418"/>
    </location>
</feature>
<evidence type="ECO:0000313" key="2">
    <source>
        <dbReference type="EMBL" id="CAK0798824.1"/>
    </source>
</evidence>
<feature type="compositionally biased region" description="Basic and acidic residues" evidence="1">
    <location>
        <begin position="439"/>
        <end position="449"/>
    </location>
</feature>
<proteinExistence type="predicted"/>
<feature type="region of interest" description="Disordered" evidence="1">
    <location>
        <begin position="93"/>
        <end position="119"/>
    </location>
</feature>
<comment type="caution">
    <text evidence="2">The sequence shown here is derived from an EMBL/GenBank/DDBJ whole genome shotgun (WGS) entry which is preliminary data.</text>
</comment>
<dbReference type="Proteomes" id="UP001189429">
    <property type="component" value="Unassembled WGS sequence"/>
</dbReference>
<sequence length="1451" mass="158052">MAGQSEAAQPEGAAVKPAGRALHFRLESGAVVWGQAWLRVQLEDRRASVALRLFPPGAPSEGVVPPPRGEVAMEVAWAPRGAALQFRGVRGLALPTTQPTDPWAAGRPPGRGGGEGPAWQLSVSMPAGGGDGAEELLLCAVRPERAPVWPTEHSFALDHRVETRWPAHWLRAPGGEPESAMEAPQRPPFNRVAARLRDAMLRATASGASGGSLERWAAAENWFFFSPPYHRYDDHLLPIDEVTALHPDGEYCMSPSDLHELRADADYVRCHDHVARFVLLAWGWDAERDAPVAEPDAEGGQGWKESGALSWRLRHLCLGGRRVPAAAGAGPRAREGAEFRRVPGRRRGLVRGRLGRGGVYAGRRPGEQPRAPSGTPARPRRWAPCGPGAGRWRTLCTAASSGAERRRAPPGVLGLPPAAERRAARRGARAPPESPGPASRREEKERSGARADLSQVLRAVAAEVPVVPLALGLPPTATLDPLLSLLAVLAVLAVLVALAGTSHLLLAMPYEVWDDAKRAQVAADLEMAATFPSQEMRPDPNATPQGPAAGLFDPWAAAAGTGALSRAQAAAGGAVDCGDEEEQAAFTRAFYHADISARFLQLRNEFDNIVTTAITNSVQQSNAPIVATLATLQKQLSSQHTSIDQQVMASVRPQFDTMQRQFQEQHDALCRRVDYTERDIEAHAAQLAELQKQVEELRRQNELDRQLPSRPPAPPGFDREIDPMQVIVVSSKLVGLAGVREVVNSFMGELHFSEDDSYTIKALTPLPSKKFAVCFSGPIGLASRRVQKALANLKTDGAWRVFQCPAQGRVLRVDVALGHTQLVIFNVHNHGLTKGERQQTHDHKVHAPIWAATLGKMMEVNSEAATHFCKFTNSINIIDRFFCSATGWMMCQLMTEVNTVDTPEHLSSQGISDHAALSIRLRLRGARPASERPIPKHIFTSVAFQRRLRGMIADSDEDLLRWSPPVATEHYKYMMKEAAREARNILFYSAPDLPGTLQLVARGIARAVWRQDAALALKLIETSQHAADALTVDGQVVSLRHAPSFEQWAAGVHRLVRERTAALAAYWTPVFSKKEPHPVMTQKYLDRFLTKASDIDLHCPLTSMFRKVLRRARHSAPGVDGLPYAAWSACDYGAQHLARMFGWLCQGAVLYELASLRILVRVLGVMEKIAGLKIKISKCTLVPLVGCMTETLKTMTQAQLASIAGAWWMWHGSSVNIERPSSVSNAFVLVGSLFERHFELGLVCFGYGFNFGFAPGRAIPFLNLTAAAVKTSVSVWWHRSVSCPVFASAPGRRPGDPRESETLERRNALLLTLDRIGWNLDLDAESLVGHNGWPVQGECLRYWNGTQRFVGNSGATTITQMDYPGDDFCDEGGRVETYQMTADCTADNVDNCCISLPTNVGLADDSPKSFSWRIQQASSYNAAASLAHRPPAGAAGVLALVLRAAALVAAD</sequence>